<feature type="region of interest" description="Disordered" evidence="5">
    <location>
        <begin position="582"/>
        <end position="611"/>
    </location>
</feature>
<dbReference type="GO" id="GO:0051603">
    <property type="term" value="P:proteolysis involved in protein catabolic process"/>
    <property type="evidence" value="ECO:0007669"/>
    <property type="project" value="TreeGrafter"/>
</dbReference>
<dbReference type="GO" id="GO:0005737">
    <property type="term" value="C:cytoplasm"/>
    <property type="evidence" value="ECO:0007669"/>
    <property type="project" value="TreeGrafter"/>
</dbReference>
<evidence type="ECO:0000256" key="5">
    <source>
        <dbReference type="SAM" id="MobiDB-lite"/>
    </source>
</evidence>
<keyword evidence="3" id="KW-0862">Zinc</keyword>
<dbReference type="GO" id="GO:0004842">
    <property type="term" value="F:ubiquitin-protein transferase activity"/>
    <property type="evidence" value="ECO:0007669"/>
    <property type="project" value="InterPro"/>
</dbReference>
<dbReference type="InterPro" id="IPR001870">
    <property type="entry name" value="B30.2/SPRY"/>
</dbReference>
<dbReference type="PROSITE" id="PS50188">
    <property type="entry name" value="B302_SPRY"/>
    <property type="match status" value="1"/>
</dbReference>
<evidence type="ECO:0000256" key="4">
    <source>
        <dbReference type="PROSITE-ProRule" id="PRU00175"/>
    </source>
</evidence>
<dbReference type="InterPro" id="IPR001841">
    <property type="entry name" value="Znf_RING"/>
</dbReference>
<dbReference type="SMART" id="SM00449">
    <property type="entry name" value="SPRY"/>
    <property type="match status" value="1"/>
</dbReference>
<dbReference type="InterPro" id="IPR013083">
    <property type="entry name" value="Znf_RING/FYVE/PHD"/>
</dbReference>
<evidence type="ECO:0000259" key="7">
    <source>
        <dbReference type="PROSITE" id="PS50188"/>
    </source>
</evidence>
<evidence type="ECO:0008006" key="10">
    <source>
        <dbReference type="Google" id="ProtNLM"/>
    </source>
</evidence>
<dbReference type="PANTHER" id="PTHR13363:SF6">
    <property type="entry name" value="RING FINGER AND SPRY DOMAIN-CONTAINING PROTEIN 1"/>
    <property type="match status" value="1"/>
</dbReference>
<dbReference type="Gene3D" id="2.60.120.920">
    <property type="match status" value="1"/>
</dbReference>
<keyword evidence="2 4" id="KW-0863">Zinc-finger</keyword>
<dbReference type="Gene3D" id="3.30.40.10">
    <property type="entry name" value="Zinc/RING finger domain, C3HC4 (zinc finger)"/>
    <property type="match status" value="1"/>
</dbReference>
<dbReference type="InterPro" id="IPR003877">
    <property type="entry name" value="SPRY_dom"/>
</dbReference>
<dbReference type="PANTHER" id="PTHR13363">
    <property type="entry name" value="RING FINGER AND SRY DOMAIN-CONTAINING"/>
    <property type="match status" value="1"/>
</dbReference>
<dbReference type="Pfam" id="PF00622">
    <property type="entry name" value="SPRY"/>
    <property type="match status" value="1"/>
</dbReference>
<dbReference type="Pfam" id="PF13920">
    <property type="entry name" value="zf-C3HC4_3"/>
    <property type="match status" value="1"/>
</dbReference>
<dbReference type="EMBL" id="KZ303846">
    <property type="protein sequence ID" value="PHZ14234.1"/>
    <property type="molecule type" value="Genomic_DNA"/>
</dbReference>
<dbReference type="SUPFAM" id="SSF49899">
    <property type="entry name" value="Concanavalin A-like lectins/glucanases"/>
    <property type="match status" value="1"/>
</dbReference>
<evidence type="ECO:0000313" key="9">
    <source>
        <dbReference type="Proteomes" id="UP000242254"/>
    </source>
</evidence>
<dbReference type="Proteomes" id="UP000242254">
    <property type="component" value="Unassembled WGS sequence"/>
</dbReference>
<dbReference type="InterPro" id="IPR013320">
    <property type="entry name" value="ConA-like_dom_sf"/>
</dbReference>
<keyword evidence="9" id="KW-1185">Reference proteome</keyword>
<evidence type="ECO:0000259" key="6">
    <source>
        <dbReference type="PROSITE" id="PS50089"/>
    </source>
</evidence>
<protein>
    <recommendedName>
        <fullName evidence="10">SPRY-domain-containing protein</fullName>
    </recommendedName>
</protein>
<dbReference type="AlphaFoldDB" id="A0A2G4SZQ8"/>
<evidence type="ECO:0000256" key="3">
    <source>
        <dbReference type="ARBA" id="ARBA00022833"/>
    </source>
</evidence>
<dbReference type="PROSITE" id="PS50089">
    <property type="entry name" value="ZF_RING_2"/>
    <property type="match status" value="1"/>
</dbReference>
<sequence length="665" mass="75447">MADSVASSDDSFYHFTPADEFSLQIAHIFKIIDRHWKKLMSISMNHVRVRRPSDEDDHSRQEEEIKRAFYEREKIMLQCMEVLLQAVREGTGFLAFLSVLVLHLKADNPVSLAFMHHVFEKASLPALDTMDHASEMIIGKLNKRPGRLQRMISLLCGRYREAAKKELVRKQLINHWVIDNFMRPIVDPMAVKTRQNAAIVWALLAKKYAGEMACHIWTEEVGDILIKSLANPQEDVLVRLFCLVALERFALTAYCKDRIYHHDLNIHQLLLAIVAECSDVLQRIHLLNTGKDQAPTQLNVPLTGPLRDEWAKYIQLKSCCQWAVDHTFGDPQVVNHSWDLSRLRLIMNPYDATSGLKITDSGLMLRNDLNHFESVRGTSCVRKGKWYYEVVILTNGIIQIGWASHNSKFSPDEGHAVGDDINSFAFDTFRSAVWVAGKCLYPVSILDTRCAIGDVVGSLLDLDNGRCTYYVNGKLMQMTVEFRCIPGINEHHFGPNGFGLFPAISVHGHQQVRVNFGDEPWIYKPHVNYPYWGISQAGVLDPAFRKKVKYWVYKRGKTRFSNAYCPSGGPVLRPPSIVNVAPSNRTPPPFSDSSNVDDDNFDDIQSPQSNNGDDDDLCTICYAEPANVRLLPCKHQEIGVSCAAMIKKCHLCRHKITGRCILKTI</sequence>
<feature type="domain" description="RING-type" evidence="6">
    <location>
        <begin position="618"/>
        <end position="653"/>
    </location>
</feature>
<gene>
    <name evidence="8" type="ORF">RHIMIDRAFT_312465</name>
</gene>
<dbReference type="STRING" id="1340429.A0A2G4SZQ8"/>
<dbReference type="InterPro" id="IPR043136">
    <property type="entry name" value="B30.2/SPRY_sf"/>
</dbReference>
<reference evidence="8 9" key="1">
    <citation type="journal article" date="2016" name="Proc. Natl. Acad. Sci. U.S.A.">
        <title>Lipid metabolic changes in an early divergent fungus govern the establishment of a mutualistic symbiosis with endobacteria.</title>
        <authorList>
            <person name="Lastovetsky O.A."/>
            <person name="Gaspar M.L."/>
            <person name="Mondo S.J."/>
            <person name="LaButti K.M."/>
            <person name="Sandor L."/>
            <person name="Grigoriev I.V."/>
            <person name="Henry S.A."/>
            <person name="Pawlowska T.E."/>
        </authorList>
    </citation>
    <scope>NUCLEOTIDE SEQUENCE [LARGE SCALE GENOMIC DNA]</scope>
    <source>
        <strain evidence="8 9">ATCC 52813</strain>
    </source>
</reference>
<name>A0A2G4SZQ8_RHIZD</name>
<dbReference type="GO" id="GO:0008270">
    <property type="term" value="F:zinc ion binding"/>
    <property type="evidence" value="ECO:0007669"/>
    <property type="project" value="UniProtKB-KW"/>
</dbReference>
<feature type="domain" description="B30.2/SPRY" evidence="7">
    <location>
        <begin position="325"/>
        <end position="521"/>
    </location>
</feature>
<evidence type="ECO:0000313" key="8">
    <source>
        <dbReference type="EMBL" id="PHZ14234.1"/>
    </source>
</evidence>
<keyword evidence="1" id="KW-0479">Metal-binding</keyword>
<evidence type="ECO:0000256" key="1">
    <source>
        <dbReference type="ARBA" id="ARBA00022723"/>
    </source>
</evidence>
<dbReference type="InterPro" id="IPR045129">
    <property type="entry name" value="RNF123/RKP/RSPRY1"/>
</dbReference>
<dbReference type="GeneID" id="35445793"/>
<proteinExistence type="predicted"/>
<dbReference type="RefSeq" id="XP_023467942.1">
    <property type="nucleotide sequence ID" value="XM_023614804.1"/>
</dbReference>
<organism evidence="8 9">
    <name type="scientific">Rhizopus microsporus ATCC 52813</name>
    <dbReference type="NCBI Taxonomy" id="1340429"/>
    <lineage>
        <taxon>Eukaryota</taxon>
        <taxon>Fungi</taxon>
        <taxon>Fungi incertae sedis</taxon>
        <taxon>Mucoromycota</taxon>
        <taxon>Mucoromycotina</taxon>
        <taxon>Mucoromycetes</taxon>
        <taxon>Mucorales</taxon>
        <taxon>Mucorineae</taxon>
        <taxon>Rhizopodaceae</taxon>
        <taxon>Rhizopus</taxon>
    </lineage>
</organism>
<accession>A0A2G4SZQ8</accession>
<evidence type="ECO:0000256" key="2">
    <source>
        <dbReference type="ARBA" id="ARBA00022771"/>
    </source>
</evidence>